<accession>A6I3I6</accession>
<reference evidence="1 2" key="1">
    <citation type="submission" date="2005-09" db="EMBL/GenBank/DDBJ databases">
        <authorList>
            <person name="Mural R.J."/>
            <person name="Li P.W."/>
            <person name="Adams M.D."/>
            <person name="Amanatides P.G."/>
            <person name="Baden-Tillson H."/>
            <person name="Barnstead M."/>
            <person name="Chin S.H."/>
            <person name="Dew I."/>
            <person name="Evans C.A."/>
            <person name="Ferriera S."/>
            <person name="Flanigan M."/>
            <person name="Fosler C."/>
            <person name="Glodek A."/>
            <person name="Gu Z."/>
            <person name="Holt R.A."/>
            <person name="Jennings D."/>
            <person name="Kraft C.L."/>
            <person name="Lu F."/>
            <person name="Nguyen T."/>
            <person name="Nusskern D.R."/>
            <person name="Pfannkoch C.M."/>
            <person name="Sitter C."/>
            <person name="Sutton G.G."/>
            <person name="Venter J.C."/>
            <person name="Wang Z."/>
            <person name="Woodage T."/>
            <person name="Zheng X.H."/>
            <person name="Zhong F."/>
        </authorList>
    </citation>
    <scope>NUCLEOTIDE SEQUENCE [LARGE SCALE GENOMIC DNA]</scope>
    <source>
        <strain>BN</strain>
        <strain evidence="2">Sprague-Dawley</strain>
    </source>
</reference>
<organism evidence="1 2">
    <name type="scientific">Rattus norvegicus</name>
    <name type="common">Rat</name>
    <dbReference type="NCBI Taxonomy" id="10116"/>
    <lineage>
        <taxon>Eukaryota</taxon>
        <taxon>Metazoa</taxon>
        <taxon>Chordata</taxon>
        <taxon>Craniata</taxon>
        <taxon>Vertebrata</taxon>
        <taxon>Euteleostomi</taxon>
        <taxon>Mammalia</taxon>
        <taxon>Eutheria</taxon>
        <taxon>Euarchontoglires</taxon>
        <taxon>Glires</taxon>
        <taxon>Rodentia</taxon>
        <taxon>Myomorpha</taxon>
        <taxon>Muroidea</taxon>
        <taxon>Muridae</taxon>
        <taxon>Murinae</taxon>
        <taxon>Rattus</taxon>
    </lineage>
</organism>
<dbReference type="AlphaFoldDB" id="A6I3I6"/>
<dbReference type="Proteomes" id="UP000234681">
    <property type="component" value="Chromosome 8"/>
</dbReference>
<name>A6I3I6_RAT</name>
<proteinExistence type="predicted"/>
<evidence type="ECO:0000313" key="1">
    <source>
        <dbReference type="EMBL" id="EDL77042.1"/>
    </source>
</evidence>
<sequence length="53" mass="5697">MTSRRLCLSLNEILQGQNENLPSRPGPAPCVTDSAIADVLPGNSLLYVSRQSI</sequence>
<gene>
    <name evidence="1" type="ORF">rCG_25063</name>
</gene>
<protein>
    <submittedName>
        <fullName evidence="1">RCG25063</fullName>
    </submittedName>
</protein>
<dbReference type="EMBL" id="CH473954">
    <property type="protein sequence ID" value="EDL77042.1"/>
    <property type="molecule type" value="Genomic_DNA"/>
</dbReference>
<evidence type="ECO:0000313" key="2">
    <source>
        <dbReference type="Proteomes" id="UP000234681"/>
    </source>
</evidence>